<dbReference type="Gene3D" id="3.30.460.10">
    <property type="entry name" value="Beta Polymerase, domain 2"/>
    <property type="match status" value="1"/>
</dbReference>
<keyword evidence="10" id="KW-1185">Reference proteome</keyword>
<evidence type="ECO:0000256" key="1">
    <source>
        <dbReference type="ARBA" id="ARBA00019852"/>
    </source>
</evidence>
<evidence type="ECO:0000256" key="2">
    <source>
        <dbReference type="ARBA" id="ARBA00025704"/>
    </source>
</evidence>
<dbReference type="InterPro" id="IPR012675">
    <property type="entry name" value="Beta-grasp_dom_sf"/>
</dbReference>
<dbReference type="GO" id="GO:0008728">
    <property type="term" value="F:GTP diphosphokinase activity"/>
    <property type="evidence" value="ECO:0007669"/>
    <property type="project" value="TreeGrafter"/>
</dbReference>
<dbReference type="PROSITE" id="PS51671">
    <property type="entry name" value="ACT"/>
    <property type="match status" value="1"/>
</dbReference>
<evidence type="ECO:0000313" key="9">
    <source>
        <dbReference type="EMBL" id="TRX75582.1"/>
    </source>
</evidence>
<keyword evidence="9" id="KW-0418">Kinase</keyword>
<dbReference type="PROSITE" id="PS51880">
    <property type="entry name" value="TGS"/>
    <property type="match status" value="1"/>
</dbReference>
<dbReference type="Pfam" id="PF13328">
    <property type="entry name" value="HD_4"/>
    <property type="match status" value="1"/>
</dbReference>
<comment type="similarity">
    <text evidence="6">Belongs to the relA/spoT family.</text>
</comment>
<evidence type="ECO:0000313" key="10">
    <source>
        <dbReference type="Proteomes" id="UP000315235"/>
    </source>
</evidence>
<dbReference type="SUPFAM" id="SSF109604">
    <property type="entry name" value="HD-domain/PDEase-like"/>
    <property type="match status" value="1"/>
</dbReference>
<dbReference type="SUPFAM" id="SSF81301">
    <property type="entry name" value="Nucleotidyltransferase"/>
    <property type="match status" value="1"/>
</dbReference>
<reference evidence="9 10" key="1">
    <citation type="submission" date="2019-07" db="EMBL/GenBank/DDBJ databases">
        <title>Pseudomonas mangiferae sp. nov., isolated from bark of mango tree in Thailand.</title>
        <authorList>
            <person name="Srisuk N."/>
            <person name="Anurat P."/>
        </authorList>
    </citation>
    <scope>NUCLEOTIDE SEQUENCE [LARGE SCALE GENOMIC DNA]</scope>
    <source>
        <strain evidence="9 10">DMKU_BBB3-04</strain>
    </source>
</reference>
<dbReference type="GO" id="GO:0015969">
    <property type="term" value="P:guanosine tetraphosphate metabolic process"/>
    <property type="evidence" value="ECO:0007669"/>
    <property type="project" value="InterPro"/>
</dbReference>
<organism evidence="9 10">
    <name type="scientific">Pseudomonas mangiferae</name>
    <dbReference type="NCBI Taxonomy" id="2593654"/>
    <lineage>
        <taxon>Bacteria</taxon>
        <taxon>Pseudomonadati</taxon>
        <taxon>Pseudomonadota</taxon>
        <taxon>Gammaproteobacteria</taxon>
        <taxon>Pseudomonadales</taxon>
        <taxon>Pseudomonadaceae</taxon>
        <taxon>Pseudomonas</taxon>
    </lineage>
</organism>
<dbReference type="InterPro" id="IPR045600">
    <property type="entry name" value="RelA/SpoT_AH_RIS"/>
</dbReference>
<dbReference type="OrthoDB" id="9805041at2"/>
<dbReference type="GO" id="GO:0042594">
    <property type="term" value="P:response to starvation"/>
    <property type="evidence" value="ECO:0007669"/>
    <property type="project" value="TreeGrafter"/>
</dbReference>
<keyword evidence="9" id="KW-0808">Transferase</keyword>
<dbReference type="AlphaFoldDB" id="A0A553H1H0"/>
<protein>
    <recommendedName>
        <fullName evidence="1">GTP pyrophosphokinase</fullName>
    </recommendedName>
    <alternativeName>
        <fullName evidence="4">(p)ppGpp synthase</fullName>
    </alternativeName>
    <alternativeName>
        <fullName evidence="3">ATP:GTP 3'-pyrophosphotransferase</fullName>
    </alternativeName>
    <alternativeName>
        <fullName evidence="5">ppGpp synthase I</fullName>
    </alternativeName>
</protein>
<dbReference type="SMART" id="SM00954">
    <property type="entry name" value="RelA_SpoT"/>
    <property type="match status" value="1"/>
</dbReference>
<dbReference type="PANTHER" id="PTHR21262">
    <property type="entry name" value="GUANOSINE-3',5'-BIS DIPHOSPHATE 3'-PYROPHOSPHOHYDROLASE"/>
    <property type="match status" value="1"/>
</dbReference>
<dbReference type="InterPro" id="IPR045865">
    <property type="entry name" value="ACT-like_dom_sf"/>
</dbReference>
<dbReference type="InterPro" id="IPR012676">
    <property type="entry name" value="TGS-like"/>
</dbReference>
<dbReference type="FunFam" id="3.10.20.30:FF:000002">
    <property type="entry name" value="GTP pyrophosphokinase (RelA/SpoT)"/>
    <property type="match status" value="1"/>
</dbReference>
<dbReference type="CDD" id="cd05399">
    <property type="entry name" value="NT_Rel-Spo_like"/>
    <property type="match status" value="1"/>
</dbReference>
<dbReference type="Pfam" id="PF04607">
    <property type="entry name" value="RelA_SpoT"/>
    <property type="match status" value="1"/>
</dbReference>
<dbReference type="GO" id="GO:0005886">
    <property type="term" value="C:plasma membrane"/>
    <property type="evidence" value="ECO:0007669"/>
    <property type="project" value="TreeGrafter"/>
</dbReference>
<gene>
    <name evidence="9" type="primary">relA</name>
    <name evidence="9" type="ORF">FM069_07510</name>
</gene>
<dbReference type="GO" id="GO:0015949">
    <property type="term" value="P:nucleobase-containing small molecule interconversion"/>
    <property type="evidence" value="ECO:0007669"/>
    <property type="project" value="UniProtKB-ARBA"/>
</dbReference>
<dbReference type="GO" id="GO:0008893">
    <property type="term" value="F:guanosine-3',5'-bis(diphosphate) 3'-diphosphatase activity"/>
    <property type="evidence" value="ECO:0007669"/>
    <property type="project" value="TreeGrafter"/>
</dbReference>
<evidence type="ECO:0000259" key="7">
    <source>
        <dbReference type="PROSITE" id="PS51671"/>
    </source>
</evidence>
<dbReference type="GO" id="GO:0016301">
    <property type="term" value="F:kinase activity"/>
    <property type="evidence" value="ECO:0007669"/>
    <property type="project" value="UniProtKB-KW"/>
</dbReference>
<dbReference type="SUPFAM" id="SSF81271">
    <property type="entry name" value="TGS-like"/>
    <property type="match status" value="1"/>
</dbReference>
<feature type="domain" description="TGS" evidence="8">
    <location>
        <begin position="414"/>
        <end position="475"/>
    </location>
</feature>
<name>A0A553H1H0_9PSED</name>
<comment type="function">
    <text evidence="6">In eubacteria ppGpp (guanosine 3'-diphosphate 5'-diphosphate) is a mediator of the stringent response that coordinates a variety of cellular activities in response to changes in nutritional abundance.</text>
</comment>
<evidence type="ECO:0000259" key="8">
    <source>
        <dbReference type="PROSITE" id="PS51880"/>
    </source>
</evidence>
<dbReference type="InterPro" id="IPR002912">
    <property type="entry name" value="ACT_dom"/>
</dbReference>
<evidence type="ECO:0000256" key="4">
    <source>
        <dbReference type="ARBA" id="ARBA00032407"/>
    </source>
</evidence>
<dbReference type="Gene3D" id="1.10.3210.10">
    <property type="entry name" value="Hypothetical protein af1432"/>
    <property type="match status" value="1"/>
</dbReference>
<evidence type="ECO:0000256" key="6">
    <source>
        <dbReference type="RuleBase" id="RU003847"/>
    </source>
</evidence>
<dbReference type="NCBIfam" id="NF008124">
    <property type="entry name" value="PRK10872.1"/>
    <property type="match status" value="1"/>
</dbReference>
<dbReference type="RefSeq" id="WP_143487674.1">
    <property type="nucleotide sequence ID" value="NZ_VJOY01000004.1"/>
</dbReference>
<dbReference type="Pfam" id="PF02824">
    <property type="entry name" value="TGS"/>
    <property type="match status" value="1"/>
</dbReference>
<comment type="caution">
    <text evidence="9">The sequence shown here is derived from an EMBL/GenBank/DDBJ whole genome shotgun (WGS) entry which is preliminary data.</text>
</comment>
<dbReference type="EMBL" id="VJOY01000004">
    <property type="protein sequence ID" value="TRX75582.1"/>
    <property type="molecule type" value="Genomic_DNA"/>
</dbReference>
<dbReference type="NCBIfam" id="TIGR00691">
    <property type="entry name" value="spoT_relA"/>
    <property type="match status" value="1"/>
</dbReference>
<proteinExistence type="inferred from homology"/>
<evidence type="ECO:0000256" key="3">
    <source>
        <dbReference type="ARBA" id="ARBA00029754"/>
    </source>
</evidence>
<dbReference type="Gene3D" id="3.30.70.260">
    <property type="match status" value="1"/>
</dbReference>
<sequence>MVQVRANQPVNHDGSINLDAWLDHVCGLDPVLDRAALREACEFAREAEQPDNPAQHAWVEGGSSFHFGLEIAEILADLKLDQDSLVAAVVYRGVREGKIPLATVQQRFGPVVAKLVEGVLRMAAISTSLSPRQTLVLGTQVQVENLRKMLVAMVDDVRVALIKLAERTSAIRAVKNADDEKRHRVAREVFDIYAPLAHRLGIGHIKWELEDLSFRYLEPDQYKQIAKLLHERRLDREQYIATVMQQLRDELTATGIKADISGRAKHIYSIWRKMQRKGLEFSQIYDVRAVRVLVPEVRDCYTALGIVHTLWRHIPKEFDDYIANPKENGYRSLHTAVIGPDGKVLEVQIRTYSMHEEAELGVCAHWRYKGTDVKASSNHYEEKISWLRQVLEWHEELGDIGGLADQLRVDIEPDRVYVFTPDGHAIDLPKGATPLDFAYRVHTEIGHNCRGAKINGRIVPLNYSLQTGEQVEIITGKQGAPSRDWLNPNLGYITTSRARAKIVHWFKLQARDQNVAAGKAMLERELARLALPPVDFEKVAEKANYKTADDMFAALGAGDLRLAHVVGYAQSLVEPERGNEQLELIPRKPSKVGHGKRGDIQIQGVGNLLTQMAGCCQPLPGDPIVGYITQGRGVSIHRQDCASVLQLEAREPERIIQVNWGPVPVQTYPVDIVVRAFDRSGLLRDVSQVLLNDRINVLAVNTRSNKDDNTASMLLTIEIPGLDALGRLLARIAQLPNVIEARRNRAA</sequence>
<dbReference type="PANTHER" id="PTHR21262:SF31">
    <property type="entry name" value="GTP PYROPHOSPHOKINASE"/>
    <property type="match status" value="1"/>
</dbReference>
<dbReference type="CDD" id="cd01668">
    <property type="entry name" value="TGS_RSH"/>
    <property type="match status" value="1"/>
</dbReference>
<feature type="domain" description="ACT" evidence="7">
    <location>
        <begin position="671"/>
        <end position="746"/>
    </location>
</feature>
<dbReference type="InterPro" id="IPR033655">
    <property type="entry name" value="TGS_RelA/SpoT"/>
</dbReference>
<dbReference type="FunFam" id="3.30.460.10:FF:000001">
    <property type="entry name" value="GTP pyrophosphokinase RelA"/>
    <property type="match status" value="1"/>
</dbReference>
<comment type="pathway">
    <text evidence="2">Purine metabolism.</text>
</comment>
<dbReference type="Pfam" id="PF19296">
    <property type="entry name" value="RelA_AH_RIS"/>
    <property type="match status" value="1"/>
</dbReference>
<dbReference type="Proteomes" id="UP000315235">
    <property type="component" value="Unassembled WGS sequence"/>
</dbReference>
<dbReference type="SUPFAM" id="SSF55021">
    <property type="entry name" value="ACT-like"/>
    <property type="match status" value="1"/>
</dbReference>
<evidence type="ECO:0000256" key="5">
    <source>
        <dbReference type="ARBA" id="ARBA00033308"/>
    </source>
</evidence>
<dbReference type="Pfam" id="PF13291">
    <property type="entry name" value="ACT_4"/>
    <property type="match status" value="1"/>
</dbReference>
<accession>A0A553H1H0</accession>
<dbReference type="CDD" id="cd04876">
    <property type="entry name" value="ACT_RelA-SpoT"/>
    <property type="match status" value="1"/>
</dbReference>
<dbReference type="InterPro" id="IPR004095">
    <property type="entry name" value="TGS"/>
</dbReference>
<dbReference type="InterPro" id="IPR043519">
    <property type="entry name" value="NT_sf"/>
</dbReference>
<dbReference type="InterPro" id="IPR007685">
    <property type="entry name" value="RelA_SpoT"/>
</dbReference>
<dbReference type="Gene3D" id="3.10.20.30">
    <property type="match status" value="1"/>
</dbReference>
<dbReference type="InterPro" id="IPR004811">
    <property type="entry name" value="RelA/Spo_fam"/>
</dbReference>